<evidence type="ECO:0000313" key="2">
    <source>
        <dbReference type="EMBL" id="ATU83727.1"/>
    </source>
</evidence>
<keyword evidence="1" id="KW-1133">Transmembrane helix</keyword>
<evidence type="ECO:0000256" key="1">
    <source>
        <dbReference type="SAM" id="Phobius"/>
    </source>
</evidence>
<dbReference type="Proteomes" id="UP000267516">
    <property type="component" value="Segment"/>
</dbReference>
<dbReference type="EMBL" id="MF768985">
    <property type="protein sequence ID" value="ATU83727.1"/>
    <property type="molecule type" value="Genomic_DNA"/>
</dbReference>
<feature type="transmembrane region" description="Helical" evidence="1">
    <location>
        <begin position="39"/>
        <end position="59"/>
    </location>
</feature>
<name>A0A2D3I5R5_9VIRU</name>
<keyword evidence="1" id="KW-0472">Membrane</keyword>
<organism evidence="2">
    <name type="scientific">White spot syndrome virus</name>
    <dbReference type="NCBI Taxonomy" id="342409"/>
    <lineage>
        <taxon>Viruses</taxon>
        <taxon>Viruses incertae sedis</taxon>
        <taxon>Naldaviricetes</taxon>
        <taxon>Nimaviridae</taxon>
        <taxon>Whispovirus</taxon>
    </lineage>
</organism>
<reference evidence="2" key="1">
    <citation type="journal article" date="2018" name="Aquaculture">
        <title>Complete genome sequence of a white spot syndrome virus associated with a disease incursion in Australia.</title>
        <authorList>
            <person name="Oakey J."/>
            <person name="Smith C.S."/>
        </authorList>
    </citation>
    <scope>NUCLEOTIDE SEQUENCE [LARGE SCALE GENOMIC DNA]</scope>
    <source>
        <strain evidence="2">WSSV-AU</strain>
    </source>
</reference>
<accession>A0A2D3I5R5</accession>
<protein>
    <submittedName>
        <fullName evidence="2">ORF12</fullName>
    </submittedName>
</protein>
<sequence length="90" mass="10046">MIGYRDSWCFFSLSDASSQTSMPSQSSSSSSSSSSLSDIWWALLLLVFLTLLPIFLYIFSIVKTLALSALSFFIMFFSERSLSTLLCLDT</sequence>
<keyword evidence="1" id="KW-0812">Transmembrane</keyword>
<proteinExistence type="predicted"/>